<dbReference type="PANTHER" id="PTHR30160">
    <property type="entry name" value="TETRAACYLDISACCHARIDE 4'-KINASE-RELATED"/>
    <property type="match status" value="1"/>
</dbReference>
<keyword evidence="4" id="KW-1185">Reference proteome</keyword>
<dbReference type="EMBL" id="CP121472">
    <property type="protein sequence ID" value="WPL18865.1"/>
    <property type="molecule type" value="Genomic_DNA"/>
</dbReference>
<dbReference type="InterPro" id="IPR051199">
    <property type="entry name" value="LPS_LOS_Heptosyltrfase"/>
</dbReference>
<gene>
    <name evidence="3" type="primary">rfaC</name>
    <name evidence="3" type="ORF">Thiowin_03956</name>
</gene>
<proteinExistence type="predicted"/>
<keyword evidence="1" id="KW-0328">Glycosyltransferase</keyword>
<dbReference type="PANTHER" id="PTHR30160:SF1">
    <property type="entry name" value="LIPOPOLYSACCHARIDE 1,2-N-ACETYLGLUCOSAMINETRANSFERASE-RELATED"/>
    <property type="match status" value="1"/>
</dbReference>
<dbReference type="SUPFAM" id="SSF53756">
    <property type="entry name" value="UDP-Glycosyltransferase/glycogen phosphorylase"/>
    <property type="match status" value="1"/>
</dbReference>
<dbReference type="RefSeq" id="WP_328984605.1">
    <property type="nucleotide sequence ID" value="NZ_CP121472.1"/>
</dbReference>
<organism evidence="3 4">
    <name type="scientific">Thiorhodovibrio winogradskyi</name>
    <dbReference type="NCBI Taxonomy" id="77007"/>
    <lineage>
        <taxon>Bacteria</taxon>
        <taxon>Pseudomonadati</taxon>
        <taxon>Pseudomonadota</taxon>
        <taxon>Gammaproteobacteria</taxon>
        <taxon>Chromatiales</taxon>
        <taxon>Chromatiaceae</taxon>
        <taxon>Thiorhodovibrio</taxon>
    </lineage>
</organism>
<evidence type="ECO:0000313" key="4">
    <source>
        <dbReference type="Proteomes" id="UP001432180"/>
    </source>
</evidence>
<reference evidence="3 4" key="1">
    <citation type="journal article" date="2023" name="Microorganisms">
        <title>Thiorhodovibrio frisius and Trv. litoralis spp. nov., Two Novel Members from a Clade of Fastidious Purple Sulfur Bacteria That Exhibit Unique Red-Shifted Light-Harvesting Capabilities.</title>
        <authorList>
            <person name="Methner A."/>
            <person name="Kuzyk S.B."/>
            <person name="Petersen J."/>
            <person name="Bauer S."/>
            <person name="Brinkmann H."/>
            <person name="Sichau K."/>
            <person name="Wanner G."/>
            <person name="Wolf J."/>
            <person name="Neumann-Schaal M."/>
            <person name="Henke P."/>
            <person name="Tank M."/>
            <person name="Sproer C."/>
            <person name="Bunk B."/>
            <person name="Overmann J."/>
        </authorList>
    </citation>
    <scope>NUCLEOTIDE SEQUENCE [LARGE SCALE GENOMIC DNA]</scope>
    <source>
        <strain evidence="3 4">DSM 6702</strain>
    </source>
</reference>
<dbReference type="CDD" id="cd03789">
    <property type="entry name" value="GT9_LPS_heptosyltransferase"/>
    <property type="match status" value="1"/>
</dbReference>
<dbReference type="EC" id="2.-.-.-" evidence="3"/>
<accession>A0ABZ0SGV5</accession>
<protein>
    <submittedName>
        <fullName evidence="3">Lipopolysaccharide heptosyltransferase 1</fullName>
        <ecNumber evidence="3">2.-.-.-</ecNumber>
    </submittedName>
</protein>
<dbReference type="Pfam" id="PF01075">
    <property type="entry name" value="Glyco_transf_9"/>
    <property type="match status" value="1"/>
</dbReference>
<dbReference type="InterPro" id="IPR002201">
    <property type="entry name" value="Glyco_trans_9"/>
</dbReference>
<sequence length="361" mass="39445">MNRPAHERILLVRLSAIGDIVFASPLIDAFRAAWPRAHLAWLVHPACASLLAHHSALDAVIEWPQPRLRALLAERRFGALRRELLVLGRELRARRFDLAVDLQGLMKSALPTRLTGAPERIGLDSREGSALLMTRVIRAPRDDPRIGSEYRALADALDLPIGDFAMRIAPGTKARAQAEDMIRQAGLERGFALLCPFTTRPQKHWFEDRWAETAVRLSRPCADGGLGLPARLLGAPGNRPAAARIARAAGLPLDAWVGETSLPLAAALIERASLLMGVDTGLSHMGIAAKIPTLLLFGSTRPYLETGRAEARVLYHARDCSPCRRRPSCDGRFDCMRAISVDQVLASAAALVELHADRTHA</sequence>
<evidence type="ECO:0000256" key="2">
    <source>
        <dbReference type="ARBA" id="ARBA00022679"/>
    </source>
</evidence>
<dbReference type="Gene3D" id="3.40.50.2000">
    <property type="entry name" value="Glycogen Phosphorylase B"/>
    <property type="match status" value="2"/>
</dbReference>
<keyword evidence="2 3" id="KW-0808">Transferase</keyword>
<name>A0ABZ0SGV5_9GAMM</name>
<dbReference type="GO" id="GO:0016740">
    <property type="term" value="F:transferase activity"/>
    <property type="evidence" value="ECO:0007669"/>
    <property type="project" value="UniProtKB-KW"/>
</dbReference>
<evidence type="ECO:0000313" key="3">
    <source>
        <dbReference type="EMBL" id="WPL18865.1"/>
    </source>
</evidence>
<dbReference type="Proteomes" id="UP001432180">
    <property type="component" value="Chromosome"/>
</dbReference>
<evidence type="ECO:0000256" key="1">
    <source>
        <dbReference type="ARBA" id="ARBA00022676"/>
    </source>
</evidence>